<gene>
    <name evidence="2" type="ORF">AYBTSS11_LOCUS18267</name>
</gene>
<feature type="compositionally biased region" description="Basic and acidic residues" evidence="1">
    <location>
        <begin position="64"/>
        <end position="74"/>
    </location>
</feature>
<dbReference type="AlphaFoldDB" id="A0AA86SLP1"/>
<keyword evidence="3" id="KW-1185">Reference proteome</keyword>
<reference evidence="2" key="1">
    <citation type="submission" date="2023-10" db="EMBL/GenBank/DDBJ databases">
        <authorList>
            <person name="Domelevo Entfellner J.-B."/>
        </authorList>
    </citation>
    <scope>NUCLEOTIDE SEQUENCE</scope>
</reference>
<organism evidence="2 3">
    <name type="scientific">Sphenostylis stenocarpa</name>
    <dbReference type="NCBI Taxonomy" id="92480"/>
    <lineage>
        <taxon>Eukaryota</taxon>
        <taxon>Viridiplantae</taxon>
        <taxon>Streptophyta</taxon>
        <taxon>Embryophyta</taxon>
        <taxon>Tracheophyta</taxon>
        <taxon>Spermatophyta</taxon>
        <taxon>Magnoliopsida</taxon>
        <taxon>eudicotyledons</taxon>
        <taxon>Gunneridae</taxon>
        <taxon>Pentapetalae</taxon>
        <taxon>rosids</taxon>
        <taxon>fabids</taxon>
        <taxon>Fabales</taxon>
        <taxon>Fabaceae</taxon>
        <taxon>Papilionoideae</taxon>
        <taxon>50 kb inversion clade</taxon>
        <taxon>NPAAA clade</taxon>
        <taxon>indigoferoid/millettioid clade</taxon>
        <taxon>Phaseoleae</taxon>
        <taxon>Sphenostylis</taxon>
    </lineage>
</organism>
<evidence type="ECO:0000313" key="3">
    <source>
        <dbReference type="Proteomes" id="UP001189624"/>
    </source>
</evidence>
<evidence type="ECO:0000256" key="1">
    <source>
        <dbReference type="SAM" id="MobiDB-lite"/>
    </source>
</evidence>
<protein>
    <submittedName>
        <fullName evidence="2">Uncharacterized protein</fullName>
    </submittedName>
</protein>
<proteinExistence type="predicted"/>
<evidence type="ECO:0000313" key="2">
    <source>
        <dbReference type="EMBL" id="CAJ1960574.1"/>
    </source>
</evidence>
<feature type="region of interest" description="Disordered" evidence="1">
    <location>
        <begin position="64"/>
        <end position="109"/>
    </location>
</feature>
<name>A0AA86SLP1_9FABA</name>
<dbReference type="Proteomes" id="UP001189624">
    <property type="component" value="Chromosome 6"/>
</dbReference>
<dbReference type="Gramene" id="rna-AYBTSS11_LOCUS18267">
    <property type="protein sequence ID" value="CAJ1960574.1"/>
    <property type="gene ID" value="gene-AYBTSS11_LOCUS18267"/>
</dbReference>
<sequence>MAWNTFQAHVEELIAPKQNDEDNLIEEKYDFFTNYVECMVSIGWYNPKRMHRMGYKIHGWSEAHDRRVDPKDAEDIQEVSEAEDNKNLNKLAPGSDEESTERTNASSHS</sequence>
<accession>A0AA86SLP1</accession>
<dbReference type="EMBL" id="OY731403">
    <property type="protein sequence ID" value="CAJ1960574.1"/>
    <property type="molecule type" value="Genomic_DNA"/>
</dbReference>